<keyword evidence="4" id="KW-1185">Reference proteome</keyword>
<dbReference type="EMBL" id="JBDFQZ010000006">
    <property type="protein sequence ID" value="KAK9713105.1"/>
    <property type="molecule type" value="Genomic_DNA"/>
</dbReference>
<dbReference type="InterPro" id="IPR055357">
    <property type="entry name" value="LRR_At1g61320_AtMIF1"/>
</dbReference>
<proteinExistence type="predicted"/>
<evidence type="ECO:0000259" key="2">
    <source>
        <dbReference type="Pfam" id="PF23622"/>
    </source>
</evidence>
<organism evidence="3 4">
    <name type="scientific">Saponaria officinalis</name>
    <name type="common">Common soapwort</name>
    <name type="synonym">Lychnis saponaria</name>
    <dbReference type="NCBI Taxonomy" id="3572"/>
    <lineage>
        <taxon>Eukaryota</taxon>
        <taxon>Viridiplantae</taxon>
        <taxon>Streptophyta</taxon>
        <taxon>Embryophyta</taxon>
        <taxon>Tracheophyta</taxon>
        <taxon>Spermatophyta</taxon>
        <taxon>Magnoliopsida</taxon>
        <taxon>eudicotyledons</taxon>
        <taxon>Gunneridae</taxon>
        <taxon>Pentapetalae</taxon>
        <taxon>Caryophyllales</taxon>
        <taxon>Caryophyllaceae</taxon>
        <taxon>Caryophylleae</taxon>
        <taxon>Saponaria</taxon>
    </lineage>
</organism>
<dbReference type="InterPro" id="IPR036047">
    <property type="entry name" value="F-box-like_dom_sf"/>
</dbReference>
<dbReference type="Gene3D" id="3.80.10.10">
    <property type="entry name" value="Ribonuclease Inhibitor"/>
    <property type="match status" value="1"/>
</dbReference>
<dbReference type="Pfam" id="PF23622">
    <property type="entry name" value="LRR_At1g61320_AtMIF1"/>
    <property type="match status" value="1"/>
</dbReference>
<accession>A0AAW1K737</accession>
<comment type="caution">
    <text evidence="3">The sequence shown here is derived from an EMBL/GenBank/DDBJ whole genome shotgun (WGS) entry which is preliminary data.</text>
</comment>
<dbReference type="InterPro" id="IPR032675">
    <property type="entry name" value="LRR_dom_sf"/>
</dbReference>
<dbReference type="InterPro" id="IPR001810">
    <property type="entry name" value="F-box_dom"/>
</dbReference>
<dbReference type="PANTHER" id="PTHR34145">
    <property type="entry name" value="OS02G0105600 PROTEIN"/>
    <property type="match status" value="1"/>
</dbReference>
<evidence type="ECO:0000313" key="4">
    <source>
        <dbReference type="Proteomes" id="UP001443914"/>
    </source>
</evidence>
<sequence>MEITSRYNLRQNIKQRRCIKRDVFSRLPDDVIICHILSRLMPREAGKCCLISRRWLSLWKQSVSCRLIFNSIFGEVYRSRVPNITKERQDFVSWINHFLDLLQHNETINEFIVRFDLESSYSCGINKWVNFAFRKGVERLELDFSPYLRRYRGRDYYTFHGIEMLSPSPGLESMNSENLRDICFKYVNVAAADIEYMLSKCHSLERLSVKRSTTLVNLNVCGESIGLKHLEILDCVNANKIKISLSRLVSFNYNGCRADLYMEYVPSLTQLWIGGDYCRDFLKKKAANLYCFSQLKQLKLDMSYKVIKKCVDYPLDFPKFQSLEQLEVKMEMYNGLYLLWPTILINAAPALRTFAIELKQHDGKLWEAFFRHMEVDAATLLVDTMIVGRTPRLTPKVKRQVNNMDALRWWKYVILLGMRVI</sequence>
<dbReference type="SUPFAM" id="SSF81383">
    <property type="entry name" value="F-box domain"/>
    <property type="match status" value="1"/>
</dbReference>
<name>A0AAW1K737_SAPOF</name>
<dbReference type="InterPro" id="IPR053772">
    <property type="entry name" value="At1g61320/At1g61330-like"/>
</dbReference>
<protein>
    <recommendedName>
        <fullName evidence="5">F-box domain-containing protein</fullName>
    </recommendedName>
</protein>
<dbReference type="SUPFAM" id="SSF52047">
    <property type="entry name" value="RNI-like"/>
    <property type="match status" value="1"/>
</dbReference>
<dbReference type="AlphaFoldDB" id="A0AAW1K737"/>
<dbReference type="Proteomes" id="UP001443914">
    <property type="component" value="Unassembled WGS sequence"/>
</dbReference>
<evidence type="ECO:0000259" key="1">
    <source>
        <dbReference type="Pfam" id="PF00646"/>
    </source>
</evidence>
<feature type="domain" description="F-box" evidence="1">
    <location>
        <begin position="24"/>
        <end position="62"/>
    </location>
</feature>
<reference evidence="3" key="1">
    <citation type="submission" date="2024-03" db="EMBL/GenBank/DDBJ databases">
        <title>WGS assembly of Saponaria officinalis var. Norfolk2.</title>
        <authorList>
            <person name="Jenkins J."/>
            <person name="Shu S."/>
            <person name="Grimwood J."/>
            <person name="Barry K."/>
            <person name="Goodstein D."/>
            <person name="Schmutz J."/>
            <person name="Leebens-Mack J."/>
            <person name="Osbourn A."/>
        </authorList>
    </citation>
    <scope>NUCLEOTIDE SEQUENCE [LARGE SCALE GENOMIC DNA]</scope>
    <source>
        <strain evidence="3">JIC</strain>
    </source>
</reference>
<dbReference type="Pfam" id="PF00646">
    <property type="entry name" value="F-box"/>
    <property type="match status" value="1"/>
</dbReference>
<gene>
    <name evidence="3" type="ORF">RND81_06G003100</name>
</gene>
<evidence type="ECO:0000313" key="3">
    <source>
        <dbReference type="EMBL" id="KAK9713105.1"/>
    </source>
</evidence>
<dbReference type="Gene3D" id="1.20.1280.50">
    <property type="match status" value="1"/>
</dbReference>
<evidence type="ECO:0008006" key="5">
    <source>
        <dbReference type="Google" id="ProtNLM"/>
    </source>
</evidence>
<dbReference type="PANTHER" id="PTHR34145:SF68">
    <property type="entry name" value="FBD DOMAIN-CONTAINING PROTEIN"/>
    <property type="match status" value="1"/>
</dbReference>
<feature type="domain" description="At1g61320/AtMIF1 LRR" evidence="2">
    <location>
        <begin position="118"/>
        <end position="364"/>
    </location>
</feature>